<proteinExistence type="predicted"/>
<reference evidence="4" key="3">
    <citation type="submission" date="2018-08" db="EMBL/GenBank/DDBJ databases">
        <authorList>
            <person name="Guldener U."/>
        </authorList>
    </citation>
    <scope>NUCLEOTIDE SEQUENCE</scope>
    <source>
        <strain evidence="4">UB2</strain>
    </source>
</reference>
<dbReference type="OrthoDB" id="2417614at2759"/>
<evidence type="ECO:0000313" key="3">
    <source>
        <dbReference type="EMBL" id="SAM81778.1"/>
    </source>
</evidence>
<dbReference type="Pfam" id="PF10544">
    <property type="entry name" value="T5orf172"/>
    <property type="match status" value="1"/>
</dbReference>
<keyword evidence="6" id="KW-1185">Reference proteome</keyword>
<accession>A0A1K0HBY6</accession>
<evidence type="ECO:0000256" key="1">
    <source>
        <dbReference type="SAM" id="MobiDB-lite"/>
    </source>
</evidence>
<feature type="region of interest" description="Disordered" evidence="1">
    <location>
        <begin position="26"/>
        <end position="240"/>
    </location>
</feature>
<organism evidence="3 5">
    <name type="scientific">Ustilago bromivora</name>
    <dbReference type="NCBI Taxonomy" id="307758"/>
    <lineage>
        <taxon>Eukaryota</taxon>
        <taxon>Fungi</taxon>
        <taxon>Dikarya</taxon>
        <taxon>Basidiomycota</taxon>
        <taxon>Ustilaginomycotina</taxon>
        <taxon>Ustilaginomycetes</taxon>
        <taxon>Ustilaginales</taxon>
        <taxon>Ustilaginaceae</taxon>
        <taxon>Ustilago</taxon>
    </lineage>
</organism>
<feature type="compositionally biased region" description="Basic and acidic residues" evidence="1">
    <location>
        <begin position="215"/>
        <end position="228"/>
    </location>
</feature>
<evidence type="ECO:0000313" key="5">
    <source>
        <dbReference type="Proteomes" id="UP000179920"/>
    </source>
</evidence>
<feature type="compositionally biased region" description="Basic and acidic residues" evidence="1">
    <location>
        <begin position="183"/>
        <end position="196"/>
    </location>
</feature>
<reference evidence="3" key="2">
    <citation type="submission" date="2016-04" db="EMBL/GenBank/DDBJ databases">
        <authorList>
            <person name="Evans L.H."/>
            <person name="Alamgir A."/>
            <person name="Owens N."/>
            <person name="Weber N.D."/>
            <person name="Virtaneva K."/>
            <person name="Barbian K."/>
            <person name="Babar A."/>
            <person name="Rosenke K."/>
        </authorList>
    </citation>
    <scope>NUCLEOTIDE SEQUENCE</scope>
    <source>
        <strain evidence="3">UB2112</strain>
    </source>
</reference>
<dbReference type="PANTHER" id="PTHR28094:SF1">
    <property type="entry name" value="MEIOTICALLY UP-REGULATED GENE 113 PROTEIN"/>
    <property type="match status" value="1"/>
</dbReference>
<feature type="region of interest" description="Disordered" evidence="1">
    <location>
        <begin position="263"/>
        <end position="289"/>
    </location>
</feature>
<reference evidence="5" key="1">
    <citation type="submission" date="2016-04" db="EMBL/GenBank/DDBJ databases">
        <authorList>
            <person name="Guldener U."/>
            <person name="Guldener U."/>
        </authorList>
    </citation>
    <scope>NUCLEOTIDE SEQUENCE [LARGE SCALE GENOMIC DNA]</scope>
    <source>
        <strain evidence="5">UB2112</strain>
    </source>
</reference>
<feature type="domain" description="Bacteriophage T5 Orf172 DNA-binding" evidence="2">
    <location>
        <begin position="415"/>
        <end position="523"/>
    </location>
</feature>
<dbReference type="EMBL" id="ULHB01000147">
    <property type="protein sequence ID" value="SYW83471.1"/>
    <property type="molecule type" value="Genomic_DNA"/>
</dbReference>
<sequence>MSSVAGSDDARASSLTSFFRRLRLRSPTPAPYHHHEPKPLPLLPPKQPQRQAYGQSPSVAAESLPPYLAHLARTRSTSYRSGPSFPQPQHHHVQGDQSPSKPHRCPSSRPIAGPSRTSKPHYRASDQSFQIAVPQAHPSSLTPGPVRTASGSTPSYPWELVPHAKAQPPSNTKAWNDPGGGRELGKENRAPQRRDPFVAVGNAHASDSNVTPPCMREKDHAQTTKSDRVLTPNGSQKHPGCFPSPGKCWGIKKDGTRCTRKVRTPANSATSHSPCHARVGPDRGASAPANLSTRGRIAAVPLVVVDSDDDDGSIASPSGSKARPTSASAGRSSQETILLAEHNVDEVYCYQHVAEVNKHAGIYSSLISGTTSNSTSPYIQFSDWFHTVPLSEHTQALLRLCMARHLSKVDRNERGYIYIYELRDRSTDTHLCLKVGRTSNVFRRIGEWRSRCQSKDPLLLSYHPSTEQQGLISGASSVKVDGVRFSHRWEALVHVELAGIGERVDEVCDDCSVRHREIFMVPRSTSNNDASRQYDAFDLTQRIVNKWMRFVKTLA</sequence>
<dbReference type="EMBL" id="LT558121">
    <property type="protein sequence ID" value="SAM81778.1"/>
    <property type="molecule type" value="Genomic_DNA"/>
</dbReference>
<dbReference type="PANTHER" id="PTHR28094">
    <property type="entry name" value="MEIOTICALLY UP-REGULATED GENE 113 PROTEIN"/>
    <property type="match status" value="1"/>
</dbReference>
<dbReference type="AlphaFoldDB" id="A0A1K0HBY6"/>
<dbReference type="Proteomes" id="UP000179920">
    <property type="component" value="Chromosome V"/>
</dbReference>
<dbReference type="InterPro" id="IPR053006">
    <property type="entry name" value="Meiosis_regulatory"/>
</dbReference>
<gene>
    <name evidence="4" type="ORF">UBRO2_05173</name>
    <name evidence="3" type="ORF">UBRO_03079</name>
</gene>
<name>A0A1K0HBY6_9BASI</name>
<feature type="region of interest" description="Disordered" evidence="1">
    <location>
        <begin position="308"/>
        <end position="333"/>
    </location>
</feature>
<dbReference type="InterPro" id="IPR018306">
    <property type="entry name" value="Phage_T5_Orf172_DNA-bd"/>
</dbReference>
<feature type="compositionally biased region" description="Polar residues" evidence="1">
    <location>
        <begin position="323"/>
        <end position="333"/>
    </location>
</feature>
<evidence type="ECO:0000313" key="6">
    <source>
        <dbReference type="Proteomes" id="UP000658997"/>
    </source>
</evidence>
<dbReference type="Proteomes" id="UP000658997">
    <property type="component" value="Unassembled WGS sequence"/>
</dbReference>
<evidence type="ECO:0000313" key="4">
    <source>
        <dbReference type="EMBL" id="SYW83471.1"/>
    </source>
</evidence>
<evidence type="ECO:0000259" key="2">
    <source>
        <dbReference type="Pfam" id="PF10544"/>
    </source>
</evidence>
<protein>
    <recommendedName>
        <fullName evidence="2">Bacteriophage T5 Orf172 DNA-binding domain-containing protein</fullName>
    </recommendedName>
</protein>